<dbReference type="PANTHER" id="PTHR14969">
    <property type="entry name" value="SPHINGOSINE-1-PHOSPHATE PHOSPHOHYDROLASE"/>
    <property type="match status" value="1"/>
</dbReference>
<keyword evidence="1" id="KW-1133">Transmembrane helix</keyword>
<sequence length="218" mass="24976">MQSKLKTSLVIPVLLITFIGFGLLAFLVSGNQIVQFDKVIISFIQGLESEPLTTTMNFFSFIGSGSSIKVLGLITVICLFFLLKHRSDLILFIVVLIGSHYVFRTLKQLFHRARPDLHRLIEIGGYSFPSGHATNAITFYGILSFLLWRHIPTYWGRTFLVIFSTIMILMIGISRIYLGVHYPSDVIAGYFAGTFWLFIAIWCYQFIKEKVYERTNRI</sequence>
<feature type="domain" description="Phosphatidic acid phosphatase type 2/haloperoxidase" evidence="2">
    <location>
        <begin position="90"/>
        <end position="201"/>
    </location>
</feature>
<keyword evidence="1" id="KW-0472">Membrane</keyword>
<feature type="transmembrane region" description="Helical" evidence="1">
    <location>
        <begin position="186"/>
        <end position="207"/>
    </location>
</feature>
<dbReference type="InterPro" id="IPR036938">
    <property type="entry name" value="PAP2/HPO_sf"/>
</dbReference>
<feature type="transmembrane region" description="Helical" evidence="1">
    <location>
        <begin position="126"/>
        <end position="147"/>
    </location>
</feature>
<dbReference type="SUPFAM" id="SSF48317">
    <property type="entry name" value="Acid phosphatase/Vanadium-dependent haloperoxidase"/>
    <property type="match status" value="1"/>
</dbReference>
<gene>
    <name evidence="3" type="primary">ybjG_2</name>
    <name evidence="3" type="ORF">FILTAD_02735</name>
</gene>
<evidence type="ECO:0000313" key="3">
    <source>
        <dbReference type="EMBL" id="VDC32514.1"/>
    </source>
</evidence>
<protein>
    <submittedName>
        <fullName evidence="3">Undecaprenyl-diphosphatase YbjG</fullName>
        <ecNumber evidence="3">3.6.1.27</ecNumber>
    </submittedName>
</protein>
<dbReference type="Proteomes" id="UP000270468">
    <property type="component" value="Unassembled WGS sequence"/>
</dbReference>
<keyword evidence="4" id="KW-1185">Reference proteome</keyword>
<feature type="transmembrane region" description="Helical" evidence="1">
    <location>
        <begin position="9"/>
        <end position="28"/>
    </location>
</feature>
<dbReference type="CDD" id="cd03392">
    <property type="entry name" value="PAP2_like_2"/>
    <property type="match status" value="1"/>
</dbReference>
<evidence type="ECO:0000256" key="1">
    <source>
        <dbReference type="SAM" id="Phobius"/>
    </source>
</evidence>
<feature type="transmembrane region" description="Helical" evidence="1">
    <location>
        <begin position="89"/>
        <end position="106"/>
    </location>
</feature>
<feature type="transmembrane region" description="Helical" evidence="1">
    <location>
        <begin position="58"/>
        <end position="82"/>
    </location>
</feature>
<proteinExistence type="predicted"/>
<feature type="transmembrane region" description="Helical" evidence="1">
    <location>
        <begin position="159"/>
        <end position="180"/>
    </location>
</feature>
<dbReference type="PANTHER" id="PTHR14969:SF13">
    <property type="entry name" value="AT30094P"/>
    <property type="match status" value="1"/>
</dbReference>
<dbReference type="OrthoDB" id="9789113at2"/>
<dbReference type="SMART" id="SM00014">
    <property type="entry name" value="acidPPc"/>
    <property type="match status" value="1"/>
</dbReference>
<keyword evidence="1" id="KW-0812">Transmembrane</keyword>
<dbReference type="Gene3D" id="1.20.144.10">
    <property type="entry name" value="Phosphatidic acid phosphatase type 2/haloperoxidase"/>
    <property type="match status" value="1"/>
</dbReference>
<dbReference type="EMBL" id="UXAV01000044">
    <property type="protein sequence ID" value="VDC32514.1"/>
    <property type="molecule type" value="Genomic_DNA"/>
</dbReference>
<keyword evidence="3" id="KW-0378">Hydrolase</keyword>
<dbReference type="AlphaFoldDB" id="A0A3P5XNR9"/>
<accession>A0A3P5XNR9</accession>
<name>A0A3P5XNR9_9BACL</name>
<dbReference type="InterPro" id="IPR000326">
    <property type="entry name" value="PAP2/HPO"/>
</dbReference>
<evidence type="ECO:0000313" key="4">
    <source>
        <dbReference type="Proteomes" id="UP000270468"/>
    </source>
</evidence>
<dbReference type="Pfam" id="PF01569">
    <property type="entry name" value="PAP2"/>
    <property type="match status" value="1"/>
</dbReference>
<dbReference type="RefSeq" id="WP_124071540.1">
    <property type="nucleotide sequence ID" value="NZ_CBCRXF010000002.1"/>
</dbReference>
<evidence type="ECO:0000259" key="2">
    <source>
        <dbReference type="SMART" id="SM00014"/>
    </source>
</evidence>
<organism evidence="3 4">
    <name type="scientific">Filibacter tadaridae</name>
    <dbReference type="NCBI Taxonomy" id="2483811"/>
    <lineage>
        <taxon>Bacteria</taxon>
        <taxon>Bacillati</taxon>
        <taxon>Bacillota</taxon>
        <taxon>Bacilli</taxon>
        <taxon>Bacillales</taxon>
        <taxon>Caryophanaceae</taxon>
        <taxon>Filibacter</taxon>
    </lineage>
</organism>
<dbReference type="EC" id="3.6.1.27" evidence="3"/>
<reference evidence="3 4" key="1">
    <citation type="submission" date="2018-11" db="EMBL/GenBank/DDBJ databases">
        <authorList>
            <person name="Criscuolo A."/>
        </authorList>
    </citation>
    <scope>NUCLEOTIDE SEQUENCE [LARGE SCALE GENOMIC DNA]</scope>
    <source>
        <strain evidence="3">ATB-66</strain>
    </source>
</reference>
<dbReference type="GO" id="GO:0050380">
    <property type="term" value="F:undecaprenyl-diphosphatase activity"/>
    <property type="evidence" value="ECO:0007669"/>
    <property type="project" value="UniProtKB-EC"/>
</dbReference>